<accession>A0A1M6BK72</accession>
<dbReference type="RefSeq" id="WP_073148185.1">
    <property type="nucleotide sequence ID" value="NZ_FQYY01000002.1"/>
</dbReference>
<dbReference type="STRING" id="579105.SAMN04488096_10290"/>
<dbReference type="OrthoDB" id="1118340at2"/>
<keyword evidence="2" id="KW-0378">Hydrolase</keyword>
<evidence type="ECO:0000256" key="4">
    <source>
        <dbReference type="ARBA" id="ARBA00022840"/>
    </source>
</evidence>
<keyword evidence="7" id="KW-1185">Reference proteome</keyword>
<dbReference type="GO" id="GO:0016787">
    <property type="term" value="F:hydrolase activity"/>
    <property type="evidence" value="ECO:0007669"/>
    <property type="project" value="UniProtKB-KW"/>
</dbReference>
<dbReference type="Gene3D" id="3.40.50.300">
    <property type="entry name" value="P-loop containing nucleotide triphosphate hydrolases"/>
    <property type="match status" value="1"/>
</dbReference>
<dbReference type="AlphaFoldDB" id="A0A1M6BK72"/>
<dbReference type="GO" id="GO:0004386">
    <property type="term" value="F:helicase activity"/>
    <property type="evidence" value="ECO:0007669"/>
    <property type="project" value="UniProtKB-KW"/>
</dbReference>
<dbReference type="Pfam" id="PF00270">
    <property type="entry name" value="DEAD"/>
    <property type="match status" value="1"/>
</dbReference>
<dbReference type="EMBL" id="FQYY01000002">
    <property type="protein sequence ID" value="SHI48998.1"/>
    <property type="molecule type" value="Genomic_DNA"/>
</dbReference>
<gene>
    <name evidence="6" type="ORF">SAMN04488096_10290</name>
</gene>
<dbReference type="GO" id="GO:0003676">
    <property type="term" value="F:nucleic acid binding"/>
    <property type="evidence" value="ECO:0007669"/>
    <property type="project" value="InterPro"/>
</dbReference>
<dbReference type="PANTHER" id="PTHR47960">
    <property type="entry name" value="DEAD-BOX ATP-DEPENDENT RNA HELICASE 50"/>
    <property type="match status" value="1"/>
</dbReference>
<evidence type="ECO:0000256" key="3">
    <source>
        <dbReference type="ARBA" id="ARBA00022806"/>
    </source>
</evidence>
<evidence type="ECO:0000259" key="5">
    <source>
        <dbReference type="PROSITE" id="PS51192"/>
    </source>
</evidence>
<reference evidence="6 7" key="1">
    <citation type="submission" date="2016-11" db="EMBL/GenBank/DDBJ databases">
        <authorList>
            <person name="Jaros S."/>
            <person name="Januszkiewicz K."/>
            <person name="Wedrychowicz H."/>
        </authorList>
    </citation>
    <scope>NUCLEOTIDE SEQUENCE [LARGE SCALE GENOMIC DNA]</scope>
    <source>
        <strain evidence="6 7">DSM 21425</strain>
    </source>
</reference>
<keyword evidence="4" id="KW-0067">ATP-binding</keyword>
<evidence type="ECO:0000313" key="6">
    <source>
        <dbReference type="EMBL" id="SHI48998.1"/>
    </source>
</evidence>
<dbReference type="PROSITE" id="PS51192">
    <property type="entry name" value="HELICASE_ATP_BIND_1"/>
    <property type="match status" value="1"/>
</dbReference>
<evidence type="ECO:0000313" key="7">
    <source>
        <dbReference type="Proteomes" id="UP000184225"/>
    </source>
</evidence>
<keyword evidence="3 6" id="KW-0347">Helicase</keyword>
<evidence type="ECO:0000256" key="2">
    <source>
        <dbReference type="ARBA" id="ARBA00022801"/>
    </source>
</evidence>
<dbReference type="Proteomes" id="UP000184225">
    <property type="component" value="Unassembled WGS sequence"/>
</dbReference>
<dbReference type="GO" id="GO:0005524">
    <property type="term" value="F:ATP binding"/>
    <property type="evidence" value="ECO:0007669"/>
    <property type="project" value="UniProtKB-KW"/>
</dbReference>
<sequence>MFPKPFKKLHDHLKETLENREITTPNSLQINSIPVIKSGINTFCIAPAGSGKTTTLILTTLQALQCEAVGEAPRAVVLVENKEKALEMQDAFMPFTRRTSLRLYVAHEKMHIDLQKSEILAGIDILISTPKNLNKLFLLNGVHTSQIKIFSVDDADFLAQQSDYAALLSISQSIIKSQYVLYSEKLDAKLKRFESYFMEYSKKVSDQ</sequence>
<dbReference type="InterPro" id="IPR027417">
    <property type="entry name" value="P-loop_NTPase"/>
</dbReference>
<dbReference type="InterPro" id="IPR014001">
    <property type="entry name" value="Helicase_ATP-bd"/>
</dbReference>
<keyword evidence="1" id="KW-0547">Nucleotide-binding</keyword>
<dbReference type="SUPFAM" id="SSF52540">
    <property type="entry name" value="P-loop containing nucleoside triphosphate hydrolases"/>
    <property type="match status" value="1"/>
</dbReference>
<feature type="domain" description="Helicase ATP-binding" evidence="5">
    <location>
        <begin position="33"/>
        <end position="204"/>
    </location>
</feature>
<dbReference type="InterPro" id="IPR011545">
    <property type="entry name" value="DEAD/DEAH_box_helicase_dom"/>
</dbReference>
<name>A0A1M6BK72_9FLAO</name>
<protein>
    <submittedName>
        <fullName evidence="6">DEAD/DEAH box helicase</fullName>
    </submittedName>
</protein>
<organism evidence="6 7">
    <name type="scientific">Mesonia phycicola</name>
    <dbReference type="NCBI Taxonomy" id="579105"/>
    <lineage>
        <taxon>Bacteria</taxon>
        <taxon>Pseudomonadati</taxon>
        <taxon>Bacteroidota</taxon>
        <taxon>Flavobacteriia</taxon>
        <taxon>Flavobacteriales</taxon>
        <taxon>Flavobacteriaceae</taxon>
        <taxon>Mesonia</taxon>
    </lineage>
</organism>
<dbReference type="SMART" id="SM00487">
    <property type="entry name" value="DEXDc"/>
    <property type="match status" value="1"/>
</dbReference>
<evidence type="ECO:0000256" key="1">
    <source>
        <dbReference type="ARBA" id="ARBA00022741"/>
    </source>
</evidence>
<proteinExistence type="predicted"/>